<dbReference type="EMBL" id="CP127294">
    <property type="protein sequence ID" value="WIX76905.1"/>
    <property type="molecule type" value="Genomic_DNA"/>
</dbReference>
<dbReference type="RefSeq" id="WP_285967652.1">
    <property type="nucleotide sequence ID" value="NZ_CP127294.1"/>
</dbReference>
<proteinExistence type="predicted"/>
<reference evidence="2 3" key="1">
    <citation type="submission" date="2023-06" db="EMBL/GenBank/DDBJ databases">
        <authorList>
            <person name="Oyuntsetseg B."/>
            <person name="Kim S.B."/>
        </authorList>
    </citation>
    <scope>NUCLEOTIDE SEQUENCE [LARGE SCALE GENOMIC DNA]</scope>
    <source>
        <strain evidence="2 3">2-15</strain>
    </source>
</reference>
<dbReference type="KEGG" id="acab:QRX50_36595"/>
<organism evidence="2 3">
    <name type="scientific">Amycolatopsis carbonis</name>
    <dbReference type="NCBI Taxonomy" id="715471"/>
    <lineage>
        <taxon>Bacteria</taxon>
        <taxon>Bacillati</taxon>
        <taxon>Actinomycetota</taxon>
        <taxon>Actinomycetes</taxon>
        <taxon>Pseudonocardiales</taxon>
        <taxon>Pseudonocardiaceae</taxon>
        <taxon>Amycolatopsis</taxon>
    </lineage>
</organism>
<accession>A0A9Y2ID48</accession>
<keyword evidence="3" id="KW-1185">Reference proteome</keyword>
<sequence length="45" mass="4859">MKTARTGFAHRLQLPVAFWANQQATGEARKRSNPVATAASAAMFP</sequence>
<protein>
    <submittedName>
        <fullName evidence="2">Uncharacterized protein</fullName>
    </submittedName>
</protein>
<name>A0A9Y2ID48_9PSEU</name>
<evidence type="ECO:0000313" key="2">
    <source>
        <dbReference type="EMBL" id="WIX76905.1"/>
    </source>
</evidence>
<dbReference type="AlphaFoldDB" id="A0A9Y2ID48"/>
<evidence type="ECO:0000313" key="3">
    <source>
        <dbReference type="Proteomes" id="UP001236014"/>
    </source>
</evidence>
<feature type="region of interest" description="Disordered" evidence="1">
    <location>
        <begin position="25"/>
        <end position="45"/>
    </location>
</feature>
<gene>
    <name evidence="2" type="ORF">QRX50_36595</name>
</gene>
<dbReference type="Proteomes" id="UP001236014">
    <property type="component" value="Chromosome"/>
</dbReference>
<evidence type="ECO:0000256" key="1">
    <source>
        <dbReference type="SAM" id="MobiDB-lite"/>
    </source>
</evidence>